<dbReference type="Gene3D" id="3.30.70.330">
    <property type="match status" value="3"/>
</dbReference>
<sequence>MPCRHTFCLRPCLLSHARAMTARCIHCHVEFDAATLRPNYAIGARLCLLALQREQEQEQVVRDGGAGEEATVNDEKRTGGTPPTFAFCSTCRKQTQLEQLAFCQHCYRQICVQCREKHRDSYSLGLRVKLNALTRYKANLKSQLLELEKLKASVLGMEEKAKEQIAGAVENAVTELRAAASKALEAATAKVEVADVADFEILDGLVHRITSLSTEAGKARDVHTSIEGIKKSLERLLADAEPLEKMVDELPPLPLMQLQLSDRLKMVELHLSDFSLVVCDGVVSLPQLPRISSPCDIGDQRNTTSCIAAVTRSQTKLYVCGLRPNHTEDQLLQHFTQYGTVIECCIARSYNTKKSRGFGFVSFEEEAEAMRALTDCQHLIEGGPVQVKPYKLKTKESLVVSSSAKDGDDENVRHNDEGGGCGGRKEVDELSLFVCNLRPSTTQQALREYFSRYGNVTGVNVILDRGSGKPRGIAFVKMTTPREVEAVLEARPHILSGECIVVRPAYTRASKEAAAFNGDASSHLLVVHNVWSSWREERIWKLFSRFGTIVNVRLDGSARKAYVTFSTAEALSCFRKQKYLNIDDVRFLTSPGNNGTCSLAVVNS</sequence>
<dbReference type="PROSITE" id="PS50102">
    <property type="entry name" value="RRM"/>
    <property type="match status" value="2"/>
</dbReference>
<keyword evidence="1 2" id="KW-0694">RNA-binding</keyword>
<proteinExistence type="predicted"/>
<dbReference type="OrthoDB" id="78437at2759"/>
<evidence type="ECO:0000256" key="3">
    <source>
        <dbReference type="SAM" id="Coils"/>
    </source>
</evidence>
<dbReference type="InterPro" id="IPR012677">
    <property type="entry name" value="Nucleotide-bd_a/b_plait_sf"/>
</dbReference>
<dbReference type="SUPFAM" id="SSF54928">
    <property type="entry name" value="RNA-binding domain, RBD"/>
    <property type="match status" value="2"/>
</dbReference>
<gene>
    <name evidence="5" type="ORF">TASK_LOCUS7762</name>
</gene>
<evidence type="ECO:0000259" key="4">
    <source>
        <dbReference type="PROSITE" id="PS50102"/>
    </source>
</evidence>
<dbReference type="EMBL" id="UYRS01018670">
    <property type="protein sequence ID" value="VDK38974.1"/>
    <property type="molecule type" value="Genomic_DNA"/>
</dbReference>
<keyword evidence="6" id="KW-1185">Reference proteome</keyword>
<evidence type="ECO:0000256" key="1">
    <source>
        <dbReference type="ARBA" id="ARBA00022884"/>
    </source>
</evidence>
<evidence type="ECO:0000313" key="5">
    <source>
        <dbReference type="EMBL" id="VDK38974.1"/>
    </source>
</evidence>
<dbReference type="PANTHER" id="PTHR48027">
    <property type="entry name" value="HETEROGENEOUS NUCLEAR RIBONUCLEOPROTEIN 87F-RELATED"/>
    <property type="match status" value="1"/>
</dbReference>
<dbReference type="Proteomes" id="UP000282613">
    <property type="component" value="Unassembled WGS sequence"/>
</dbReference>
<protein>
    <recommendedName>
        <fullName evidence="4">RRM domain-containing protein</fullName>
    </recommendedName>
</protein>
<feature type="coiled-coil region" evidence="3">
    <location>
        <begin position="130"/>
        <end position="160"/>
    </location>
</feature>
<evidence type="ECO:0000313" key="6">
    <source>
        <dbReference type="Proteomes" id="UP000282613"/>
    </source>
</evidence>
<evidence type="ECO:0000256" key="2">
    <source>
        <dbReference type="PROSITE-ProRule" id="PRU00176"/>
    </source>
</evidence>
<organism evidence="5 6">
    <name type="scientific">Taenia asiatica</name>
    <name type="common">Asian tapeworm</name>
    <dbReference type="NCBI Taxonomy" id="60517"/>
    <lineage>
        <taxon>Eukaryota</taxon>
        <taxon>Metazoa</taxon>
        <taxon>Spiralia</taxon>
        <taxon>Lophotrochozoa</taxon>
        <taxon>Platyhelminthes</taxon>
        <taxon>Cestoda</taxon>
        <taxon>Eucestoda</taxon>
        <taxon>Cyclophyllidea</taxon>
        <taxon>Taeniidae</taxon>
        <taxon>Taenia</taxon>
    </lineage>
</organism>
<name>A0A3P6R2F8_TAEAS</name>
<dbReference type="Pfam" id="PF00076">
    <property type="entry name" value="RRM_1"/>
    <property type="match status" value="2"/>
</dbReference>
<dbReference type="InterPro" id="IPR035979">
    <property type="entry name" value="RBD_domain_sf"/>
</dbReference>
<reference evidence="5 6" key="1">
    <citation type="submission" date="2018-11" db="EMBL/GenBank/DDBJ databases">
        <authorList>
            <consortium name="Pathogen Informatics"/>
        </authorList>
    </citation>
    <scope>NUCLEOTIDE SEQUENCE [LARGE SCALE GENOMIC DNA]</scope>
</reference>
<feature type="domain" description="RRM" evidence="4">
    <location>
        <begin position="315"/>
        <end position="397"/>
    </location>
</feature>
<dbReference type="InterPro" id="IPR000504">
    <property type="entry name" value="RRM_dom"/>
</dbReference>
<dbReference type="SMART" id="SM00360">
    <property type="entry name" value="RRM"/>
    <property type="match status" value="3"/>
</dbReference>
<dbReference type="GO" id="GO:0003723">
    <property type="term" value="F:RNA binding"/>
    <property type="evidence" value="ECO:0007669"/>
    <property type="project" value="UniProtKB-UniRule"/>
</dbReference>
<keyword evidence="3" id="KW-0175">Coiled coil</keyword>
<dbReference type="AlphaFoldDB" id="A0A3P6R2F8"/>
<feature type="domain" description="RRM" evidence="4">
    <location>
        <begin position="430"/>
        <end position="512"/>
    </location>
</feature>
<accession>A0A3P6R2F8</accession>
<dbReference type="InterPro" id="IPR052462">
    <property type="entry name" value="SLIRP/GR-RBP-like"/>
</dbReference>